<evidence type="ECO:0000313" key="13">
    <source>
        <dbReference type="EMBL" id="KIC60570.1"/>
    </source>
</evidence>
<dbReference type="EMBL" id="JWSY01000004">
    <property type="protein sequence ID" value="KIC60570.1"/>
    <property type="molecule type" value="Genomic_DNA"/>
</dbReference>
<name>A0A0B4D8G8_9CAUL</name>
<dbReference type="SMART" id="SM00283">
    <property type="entry name" value="MA"/>
    <property type="match status" value="1"/>
</dbReference>
<sequence length="735" mass="77256">MFSFNRLSIALKLAVVAGLAIGALMIVAAIGVTAYSGAIVRDMAGRYAESAALEASQEIRNEIVSAGTGAKTLAATLGAARQTGLTDRTAYMALVKPNAEATDQVMGAWFMAAPDAVGADAAHIGDAASSSNVKGRLSIYWVRRDGQISLEPEADGSDFEQAYYTEPMASGAPVVVEPYEENIGGGKVAMTSVAYPVRANGRIIGVAGLDITLANLSQRLAAMKPLGTGRVTLVSNKGVWVAHPDAAVRGRAYADAGADIVRNVIAERQAQAVEGVSVNGEPVRRLVQPVILPGQKATWAVVLDIPVATIEAPARQLALMLLVGGVLIIAAIIVALLITSDRLIRRPLARLTAHVRTMSDGRYDIPVAGADKADELGQIARALEGFRLELADGLARRDQQQRERAAAETDRRRHAEETELFAASQTRAVETLGEGLSRLAAGDLAWRMPEAGFTADTRRIPEDYNAALHQLHTTMTGIWTTAQSMRGGCQDIAAAADSLSRRTEQQAAGLEQTAAALDELTQTVRSSAENAERARDITQAAQAAADRGEAVVQDAIGAMSEIEQSSTQINQIVGVIDEIAFQTSLLALNAGVEAARAGEAGRGFAVVASEVRGLAERSASAAKEIKALIALSQSNVQRGSDQVSLTRDSFSAIAVQVAEANALVRTIAAATREQSVGIGEINVAINQMDQFTQQNAAMVEESTAASHALTNEAGELEGLISRFDLGQTAQSRRAA</sequence>
<dbReference type="CDD" id="cd11386">
    <property type="entry name" value="MCP_signal"/>
    <property type="match status" value="1"/>
</dbReference>
<evidence type="ECO:0000256" key="4">
    <source>
        <dbReference type="ARBA" id="ARBA00022692"/>
    </source>
</evidence>
<evidence type="ECO:0000256" key="5">
    <source>
        <dbReference type="ARBA" id="ARBA00022989"/>
    </source>
</evidence>
<evidence type="ECO:0000256" key="6">
    <source>
        <dbReference type="ARBA" id="ARBA00023136"/>
    </source>
</evidence>
<feature type="coiled-coil region" evidence="9">
    <location>
        <begin position="500"/>
        <end position="537"/>
    </location>
</feature>
<evidence type="ECO:0000256" key="9">
    <source>
        <dbReference type="SAM" id="Coils"/>
    </source>
</evidence>
<evidence type="ECO:0000256" key="2">
    <source>
        <dbReference type="ARBA" id="ARBA00022475"/>
    </source>
</evidence>
<dbReference type="CDD" id="cd06225">
    <property type="entry name" value="HAMP"/>
    <property type="match status" value="1"/>
</dbReference>
<reference evidence="13 14" key="1">
    <citation type="submission" date="2014-12" db="EMBL/GenBank/DDBJ databases">
        <title>Genome sequencing of Brevundimonas nasdae TPW30.</title>
        <authorList>
            <person name="Tan P.W."/>
            <person name="Chan K.-G."/>
        </authorList>
    </citation>
    <scope>NUCLEOTIDE SEQUENCE [LARGE SCALE GENOMIC DNA]</scope>
    <source>
        <strain evidence="13 14">TPW30</strain>
    </source>
</reference>
<dbReference type="GO" id="GO:0007165">
    <property type="term" value="P:signal transduction"/>
    <property type="evidence" value="ECO:0007669"/>
    <property type="project" value="UniProtKB-KW"/>
</dbReference>
<dbReference type="GO" id="GO:0006935">
    <property type="term" value="P:chemotaxis"/>
    <property type="evidence" value="ECO:0007669"/>
    <property type="project" value="UniProtKB-KW"/>
</dbReference>
<proteinExistence type="inferred from homology"/>
<comment type="subcellular location">
    <subcellularLocation>
        <location evidence="1">Cell membrane</location>
        <topology evidence="1">Multi-pass membrane protein</topology>
    </subcellularLocation>
</comment>
<dbReference type="Pfam" id="PF00015">
    <property type="entry name" value="MCPsignal"/>
    <property type="match status" value="1"/>
</dbReference>
<comment type="similarity">
    <text evidence="7">Belongs to the methyl-accepting chemotaxis (MCP) protein family.</text>
</comment>
<comment type="caution">
    <text evidence="13">The sequence shown here is derived from an EMBL/GenBank/DDBJ whole genome shotgun (WGS) entry which is preliminary data.</text>
</comment>
<dbReference type="Pfam" id="PF02743">
    <property type="entry name" value="dCache_1"/>
    <property type="match status" value="1"/>
</dbReference>
<evidence type="ECO:0000256" key="8">
    <source>
        <dbReference type="PROSITE-ProRule" id="PRU00284"/>
    </source>
</evidence>
<keyword evidence="5 10" id="KW-1133">Transmembrane helix</keyword>
<dbReference type="PANTHER" id="PTHR43531">
    <property type="entry name" value="PROTEIN ICFG"/>
    <property type="match status" value="1"/>
</dbReference>
<keyword evidence="4 10" id="KW-0812">Transmembrane</keyword>
<dbReference type="SUPFAM" id="SSF158472">
    <property type="entry name" value="HAMP domain-like"/>
    <property type="match status" value="1"/>
</dbReference>
<dbReference type="Gene3D" id="1.10.287.950">
    <property type="entry name" value="Methyl-accepting chemotaxis protein"/>
    <property type="match status" value="1"/>
</dbReference>
<dbReference type="RefSeq" id="WP_039244382.1">
    <property type="nucleotide sequence ID" value="NZ_JWSY01000004.1"/>
</dbReference>
<dbReference type="InterPro" id="IPR004089">
    <property type="entry name" value="MCPsignal_dom"/>
</dbReference>
<dbReference type="InterPro" id="IPR051310">
    <property type="entry name" value="MCP_chemotaxis"/>
</dbReference>
<evidence type="ECO:0000313" key="14">
    <source>
        <dbReference type="Proteomes" id="UP000031166"/>
    </source>
</evidence>
<evidence type="ECO:0000256" key="3">
    <source>
        <dbReference type="ARBA" id="ARBA00022500"/>
    </source>
</evidence>
<evidence type="ECO:0000256" key="1">
    <source>
        <dbReference type="ARBA" id="ARBA00004651"/>
    </source>
</evidence>
<dbReference type="Proteomes" id="UP000031166">
    <property type="component" value="Unassembled WGS sequence"/>
</dbReference>
<keyword evidence="3" id="KW-0145">Chemotaxis</keyword>
<accession>A0A0B4D8G8</accession>
<feature type="domain" description="HAMP" evidence="12">
    <location>
        <begin position="423"/>
        <end position="476"/>
    </location>
</feature>
<dbReference type="SUPFAM" id="SSF58104">
    <property type="entry name" value="Methyl-accepting chemotaxis protein (MCP) signaling domain"/>
    <property type="match status" value="1"/>
</dbReference>
<dbReference type="FunFam" id="1.10.287.950:FF:000001">
    <property type="entry name" value="Methyl-accepting chemotaxis sensory transducer"/>
    <property type="match status" value="1"/>
</dbReference>
<dbReference type="AlphaFoldDB" id="A0A0B4D8G8"/>
<evidence type="ECO:0000256" key="7">
    <source>
        <dbReference type="ARBA" id="ARBA00029447"/>
    </source>
</evidence>
<keyword evidence="6 10" id="KW-0472">Membrane</keyword>
<gene>
    <name evidence="13" type="ORF">RM53_03755</name>
</gene>
<keyword evidence="8" id="KW-0807">Transducer</keyword>
<dbReference type="Pfam" id="PF00672">
    <property type="entry name" value="HAMP"/>
    <property type="match status" value="1"/>
</dbReference>
<dbReference type="SMART" id="SM00304">
    <property type="entry name" value="HAMP"/>
    <property type="match status" value="2"/>
</dbReference>
<keyword evidence="9" id="KW-0175">Coiled coil</keyword>
<dbReference type="CDD" id="cd12913">
    <property type="entry name" value="PDC1_MCP_like"/>
    <property type="match status" value="1"/>
</dbReference>
<evidence type="ECO:0000259" key="11">
    <source>
        <dbReference type="PROSITE" id="PS50111"/>
    </source>
</evidence>
<dbReference type="PROSITE" id="PS50111">
    <property type="entry name" value="CHEMOTAXIS_TRANSDUC_2"/>
    <property type="match status" value="1"/>
</dbReference>
<dbReference type="PANTHER" id="PTHR43531:SF11">
    <property type="entry name" value="METHYL-ACCEPTING CHEMOTAXIS PROTEIN 3"/>
    <property type="match status" value="1"/>
</dbReference>
<dbReference type="CDD" id="cd18774">
    <property type="entry name" value="PDC2_HK_sensor"/>
    <property type="match status" value="1"/>
</dbReference>
<feature type="domain" description="HAMP" evidence="12">
    <location>
        <begin position="342"/>
        <end position="395"/>
    </location>
</feature>
<feature type="domain" description="Methyl-accepting transducer" evidence="11">
    <location>
        <begin position="481"/>
        <end position="710"/>
    </location>
</feature>
<protein>
    <submittedName>
        <fullName evidence="13">Chemotaxis protein</fullName>
    </submittedName>
</protein>
<dbReference type="Gene3D" id="3.30.450.20">
    <property type="entry name" value="PAS domain"/>
    <property type="match status" value="2"/>
</dbReference>
<dbReference type="GO" id="GO:0005886">
    <property type="term" value="C:plasma membrane"/>
    <property type="evidence" value="ECO:0007669"/>
    <property type="project" value="UniProtKB-SubCell"/>
</dbReference>
<evidence type="ECO:0000256" key="10">
    <source>
        <dbReference type="SAM" id="Phobius"/>
    </source>
</evidence>
<keyword evidence="2" id="KW-1003">Cell membrane</keyword>
<organism evidence="13 14">
    <name type="scientific">Brevundimonas nasdae</name>
    <dbReference type="NCBI Taxonomy" id="172043"/>
    <lineage>
        <taxon>Bacteria</taxon>
        <taxon>Pseudomonadati</taxon>
        <taxon>Pseudomonadota</taxon>
        <taxon>Alphaproteobacteria</taxon>
        <taxon>Caulobacterales</taxon>
        <taxon>Caulobacteraceae</taxon>
        <taxon>Brevundimonas</taxon>
    </lineage>
</organism>
<dbReference type="InterPro" id="IPR003660">
    <property type="entry name" value="HAMP_dom"/>
</dbReference>
<dbReference type="Gene3D" id="6.10.340.10">
    <property type="match status" value="1"/>
</dbReference>
<evidence type="ECO:0000259" key="12">
    <source>
        <dbReference type="PROSITE" id="PS50885"/>
    </source>
</evidence>
<dbReference type="STRING" id="172043.RM53_03755"/>
<dbReference type="InterPro" id="IPR033479">
    <property type="entry name" value="dCache_1"/>
</dbReference>
<feature type="transmembrane region" description="Helical" evidence="10">
    <location>
        <begin position="317"/>
        <end position="338"/>
    </location>
</feature>
<dbReference type="PROSITE" id="PS50885">
    <property type="entry name" value="HAMP"/>
    <property type="match status" value="2"/>
</dbReference>